<protein>
    <submittedName>
        <fullName evidence="2">Uncharacterized protein</fullName>
    </submittedName>
</protein>
<dbReference type="EMBL" id="JARVKM010000009">
    <property type="protein sequence ID" value="KAK9779838.1"/>
    <property type="molecule type" value="Genomic_DNA"/>
</dbReference>
<accession>A0ABR2Y1B1</accession>
<dbReference type="Proteomes" id="UP001465668">
    <property type="component" value="Unassembled WGS sequence"/>
</dbReference>
<keyword evidence="3" id="KW-1185">Reference proteome</keyword>
<evidence type="ECO:0000313" key="2">
    <source>
        <dbReference type="EMBL" id="KAK9779838.1"/>
    </source>
</evidence>
<organism evidence="2 3">
    <name type="scientific">Seiridium cardinale</name>
    <dbReference type="NCBI Taxonomy" id="138064"/>
    <lineage>
        <taxon>Eukaryota</taxon>
        <taxon>Fungi</taxon>
        <taxon>Dikarya</taxon>
        <taxon>Ascomycota</taxon>
        <taxon>Pezizomycotina</taxon>
        <taxon>Sordariomycetes</taxon>
        <taxon>Xylariomycetidae</taxon>
        <taxon>Amphisphaeriales</taxon>
        <taxon>Sporocadaceae</taxon>
        <taxon>Seiridium</taxon>
    </lineage>
</organism>
<feature type="region of interest" description="Disordered" evidence="1">
    <location>
        <begin position="15"/>
        <end position="37"/>
    </location>
</feature>
<evidence type="ECO:0000313" key="3">
    <source>
        <dbReference type="Proteomes" id="UP001465668"/>
    </source>
</evidence>
<comment type="caution">
    <text evidence="2">The sequence shown here is derived from an EMBL/GenBank/DDBJ whole genome shotgun (WGS) entry which is preliminary data.</text>
</comment>
<evidence type="ECO:0000256" key="1">
    <source>
        <dbReference type="SAM" id="MobiDB-lite"/>
    </source>
</evidence>
<name>A0ABR2Y1B1_9PEZI</name>
<sequence length="186" mass="21090">MVKYRYQCPAGLSDEQCDIEPPEATRKGKKPKPSPKRVDMEDIELAFKWWDENLDDDAEGWGYLHSRIWENVIRQPPAFVIPAEEVLQATIDFLVVERELSSERVGAVKSRIQDFLAHTGNRDDVKSLHIPPIQLEFTSSQASPAGELADYESSEQSMNPNAIDYHTGAELANNNDESDINWGINF</sequence>
<gene>
    <name evidence="2" type="ORF">SCAR479_03445</name>
</gene>
<reference evidence="2 3" key="1">
    <citation type="submission" date="2024-02" db="EMBL/GenBank/DDBJ databases">
        <title>First draft genome assembly of two strains of Seiridium cardinale.</title>
        <authorList>
            <person name="Emiliani G."/>
            <person name="Scali E."/>
        </authorList>
    </citation>
    <scope>NUCLEOTIDE SEQUENCE [LARGE SCALE GENOMIC DNA]</scope>
    <source>
        <strain evidence="2 3">BM-138-000479</strain>
    </source>
</reference>
<proteinExistence type="predicted"/>